<evidence type="ECO:0000256" key="1">
    <source>
        <dbReference type="ARBA" id="ARBA00022553"/>
    </source>
</evidence>
<evidence type="ECO:0000313" key="6">
    <source>
        <dbReference type="Proteomes" id="UP000322110"/>
    </source>
</evidence>
<dbReference type="GO" id="GO:0000160">
    <property type="term" value="P:phosphorelay signal transduction system"/>
    <property type="evidence" value="ECO:0007669"/>
    <property type="project" value="InterPro"/>
</dbReference>
<proteinExistence type="predicted"/>
<dbReference type="Proteomes" id="UP000322110">
    <property type="component" value="Unassembled WGS sequence"/>
</dbReference>
<sequence>MDSAMETGYRQQDDGAVVLSSGNPPPPAPAGVSAQAAQPGRTGWPVGSTVLVVEDDPLISMNLVQMLEMLDFAAPSVPRGEAALDWINKNGPPALLLTDLRLPGMNGVALSVAVRQAHPTVPILLTTGQSADTLDLPPELRQGLGFLPKPYAMRHLEDALRKMRG</sequence>
<dbReference type="PROSITE" id="PS50110">
    <property type="entry name" value="RESPONSE_REGULATORY"/>
    <property type="match status" value="1"/>
</dbReference>
<evidence type="ECO:0000256" key="2">
    <source>
        <dbReference type="PROSITE-ProRule" id="PRU00169"/>
    </source>
</evidence>
<reference evidence="5 6" key="1">
    <citation type="journal article" date="2015" name="Int. J. Syst. Evol. Microbiol.">
        <title>Roseomonas oryzae sp. nov., isolated from paddy rhizosphere soil.</title>
        <authorList>
            <person name="Ramaprasad E.V."/>
            <person name="Sasikala Ch."/>
            <person name="Ramana Ch.V."/>
        </authorList>
    </citation>
    <scope>NUCLEOTIDE SEQUENCE [LARGE SCALE GENOMIC DNA]</scope>
    <source>
        <strain evidence="5 6">KCTC 42542</strain>
    </source>
</reference>
<dbReference type="InterPro" id="IPR001789">
    <property type="entry name" value="Sig_transdc_resp-reg_receiver"/>
</dbReference>
<dbReference type="Gene3D" id="3.40.50.2300">
    <property type="match status" value="1"/>
</dbReference>
<dbReference type="InterPro" id="IPR011006">
    <property type="entry name" value="CheY-like_superfamily"/>
</dbReference>
<dbReference type="SUPFAM" id="SSF52172">
    <property type="entry name" value="CheY-like"/>
    <property type="match status" value="1"/>
</dbReference>
<keyword evidence="1 2" id="KW-0597">Phosphoprotein</keyword>
<dbReference type="Pfam" id="PF00072">
    <property type="entry name" value="Response_reg"/>
    <property type="match status" value="1"/>
</dbReference>
<feature type="region of interest" description="Disordered" evidence="3">
    <location>
        <begin position="1"/>
        <end position="40"/>
    </location>
</feature>
<dbReference type="InterPro" id="IPR050595">
    <property type="entry name" value="Bact_response_regulator"/>
</dbReference>
<feature type="compositionally biased region" description="Low complexity" evidence="3">
    <location>
        <begin position="30"/>
        <end position="40"/>
    </location>
</feature>
<dbReference type="PANTHER" id="PTHR44591">
    <property type="entry name" value="STRESS RESPONSE REGULATOR PROTEIN 1"/>
    <property type="match status" value="1"/>
</dbReference>
<comment type="caution">
    <text evidence="5">The sequence shown here is derived from an EMBL/GenBank/DDBJ whole genome shotgun (WGS) entry which is preliminary data.</text>
</comment>
<keyword evidence="6" id="KW-1185">Reference proteome</keyword>
<name>A0A5B2TKX4_9PROT</name>
<dbReference type="SMART" id="SM00448">
    <property type="entry name" value="REC"/>
    <property type="match status" value="1"/>
</dbReference>
<dbReference type="CDD" id="cd00156">
    <property type="entry name" value="REC"/>
    <property type="match status" value="1"/>
</dbReference>
<evidence type="ECO:0000259" key="4">
    <source>
        <dbReference type="PROSITE" id="PS50110"/>
    </source>
</evidence>
<dbReference type="AlphaFoldDB" id="A0A5B2TKX4"/>
<organism evidence="5 6">
    <name type="scientific">Teichococcus oryzae</name>
    <dbReference type="NCBI Taxonomy" id="1608942"/>
    <lineage>
        <taxon>Bacteria</taxon>
        <taxon>Pseudomonadati</taxon>
        <taxon>Pseudomonadota</taxon>
        <taxon>Alphaproteobacteria</taxon>
        <taxon>Acetobacterales</taxon>
        <taxon>Roseomonadaceae</taxon>
        <taxon>Roseomonas</taxon>
    </lineage>
</organism>
<evidence type="ECO:0000256" key="3">
    <source>
        <dbReference type="SAM" id="MobiDB-lite"/>
    </source>
</evidence>
<accession>A0A5B2TKX4</accession>
<evidence type="ECO:0000313" key="5">
    <source>
        <dbReference type="EMBL" id="KAA2214859.1"/>
    </source>
</evidence>
<feature type="domain" description="Response regulatory" evidence="4">
    <location>
        <begin position="49"/>
        <end position="164"/>
    </location>
</feature>
<dbReference type="PANTHER" id="PTHR44591:SF21">
    <property type="entry name" value="TWO-COMPONENT RESPONSE REGULATOR"/>
    <property type="match status" value="1"/>
</dbReference>
<gene>
    <name evidence="5" type="ORF">F0Q34_04025</name>
</gene>
<dbReference type="EMBL" id="VUKA01000001">
    <property type="protein sequence ID" value="KAA2214859.1"/>
    <property type="molecule type" value="Genomic_DNA"/>
</dbReference>
<feature type="modified residue" description="4-aspartylphosphate" evidence="2">
    <location>
        <position position="99"/>
    </location>
</feature>
<protein>
    <submittedName>
        <fullName evidence="5">Response regulator</fullName>
    </submittedName>
</protein>